<dbReference type="EMBL" id="UINC01010044">
    <property type="protein sequence ID" value="SVA44833.1"/>
    <property type="molecule type" value="Genomic_DNA"/>
</dbReference>
<proteinExistence type="predicted"/>
<dbReference type="AlphaFoldDB" id="A0A381VYV4"/>
<evidence type="ECO:0000256" key="1">
    <source>
        <dbReference type="SAM" id="MobiDB-lite"/>
    </source>
</evidence>
<evidence type="ECO:0000313" key="2">
    <source>
        <dbReference type="EMBL" id="SVA44833.1"/>
    </source>
</evidence>
<protein>
    <submittedName>
        <fullName evidence="2">Uncharacterized protein</fullName>
    </submittedName>
</protein>
<name>A0A381VYV4_9ZZZZ</name>
<feature type="region of interest" description="Disordered" evidence="1">
    <location>
        <begin position="110"/>
        <end position="138"/>
    </location>
</feature>
<feature type="compositionally biased region" description="Polar residues" evidence="1">
    <location>
        <begin position="122"/>
        <end position="131"/>
    </location>
</feature>
<reference evidence="2" key="1">
    <citation type="submission" date="2018-05" db="EMBL/GenBank/DDBJ databases">
        <authorList>
            <person name="Lanie J.A."/>
            <person name="Ng W.-L."/>
            <person name="Kazmierczak K.M."/>
            <person name="Andrzejewski T.M."/>
            <person name="Davidsen T.M."/>
            <person name="Wayne K.J."/>
            <person name="Tettelin H."/>
            <person name="Glass J.I."/>
            <person name="Rusch D."/>
            <person name="Podicherti R."/>
            <person name="Tsui H.-C.T."/>
            <person name="Winkler M.E."/>
        </authorList>
    </citation>
    <scope>NUCLEOTIDE SEQUENCE</scope>
</reference>
<organism evidence="2">
    <name type="scientific">marine metagenome</name>
    <dbReference type="NCBI Taxonomy" id="408172"/>
    <lineage>
        <taxon>unclassified sequences</taxon>
        <taxon>metagenomes</taxon>
        <taxon>ecological metagenomes</taxon>
    </lineage>
</organism>
<gene>
    <name evidence="2" type="ORF">METZ01_LOCUS97687</name>
</gene>
<sequence>MERLLLCVAGISIQILAQDIQVKMVTDSYMDIPIPVIGKVKVSIKKTTYLAKNMRKTVDSFSGDGFFSNWIIGMVSSTTGEVVDITSTQAWEYNEDDREYWIIPFIHDGQEDGPENDENQDNRGISYSFSFSDKDDTNDGDELTNIKRVGSEKIKNIHGFRVREWVTTVSRGNDRIVIDEWAVRTLPVLRLADSLNREIELARGTPDSVIDLFGFGSGFSNNEILLGIPSLDSLMDISDIDSIDGEVIKGNVSFFKDDELEAGFGSEIIEIYAETFDPLFYTIPEGYDHIENE</sequence>
<accession>A0A381VYV4</accession>